<dbReference type="AlphaFoldDB" id="A0A2H1JKV1"/>
<dbReference type="Proteomes" id="UP000234333">
    <property type="component" value="Unassembled WGS sequence"/>
</dbReference>
<dbReference type="EC" id="2.7.8.12" evidence="8"/>
<dbReference type="Gene3D" id="3.40.50.2000">
    <property type="entry name" value="Glycogen Phosphorylase B"/>
    <property type="match status" value="2"/>
</dbReference>
<comment type="similarity">
    <text evidence="2">Belongs to the CDP-glycerol glycerophosphotransferase family.</text>
</comment>
<dbReference type="InterPro" id="IPR043148">
    <property type="entry name" value="TagF_C"/>
</dbReference>
<dbReference type="Gene3D" id="3.40.50.11820">
    <property type="match status" value="1"/>
</dbReference>
<protein>
    <submittedName>
        <fullName evidence="8">CDP-glycerol glycerophosphotransferase</fullName>
        <ecNumber evidence="8">2.7.8.12</ecNumber>
    </submittedName>
</protein>
<evidence type="ECO:0000256" key="6">
    <source>
        <dbReference type="ARBA" id="ARBA00023136"/>
    </source>
</evidence>
<feature type="domain" description="Glycosyl transferase family 1" evidence="7">
    <location>
        <begin position="890"/>
        <end position="1034"/>
    </location>
</feature>
<proteinExistence type="inferred from homology"/>
<evidence type="ECO:0000256" key="4">
    <source>
        <dbReference type="ARBA" id="ARBA00022679"/>
    </source>
</evidence>
<dbReference type="PANTHER" id="PTHR37316">
    <property type="entry name" value="TEICHOIC ACID GLYCEROL-PHOSPHATE PRIMASE"/>
    <property type="match status" value="1"/>
</dbReference>
<evidence type="ECO:0000256" key="5">
    <source>
        <dbReference type="ARBA" id="ARBA00022944"/>
    </source>
</evidence>
<dbReference type="GO" id="GO:0019350">
    <property type="term" value="P:teichoic acid biosynthetic process"/>
    <property type="evidence" value="ECO:0007669"/>
    <property type="project" value="UniProtKB-KW"/>
</dbReference>
<dbReference type="PANTHER" id="PTHR37316:SF3">
    <property type="entry name" value="TEICHOIC ACID GLYCEROL-PHOSPHATE TRANSFERASE"/>
    <property type="match status" value="1"/>
</dbReference>
<dbReference type="Pfam" id="PF04464">
    <property type="entry name" value="Glyphos_transf"/>
    <property type="match status" value="1"/>
</dbReference>
<accession>A0A2H1JKV1</accession>
<sequence length="1072" mass="119278">MKGHAKRRTIAQVVASLMELGRPDAAWQTAVDQLANSGAKGDDRYPGSLMKELGAWQWARDLYIRSYSESPNSHLAYMIGFAFTRLFEWSEAVEWFRAAIPGHPDALKIRYYLGLALEREESWLEASIDYLKAAQTGSARDYRVYRALHCMSQAGETEAAALALAGLTWLSPSPRTFEDLDVAQSALETRLASSLAVAKKSQRTSTMEFVVREAIDAGFWDLAVEAGIALVDRDPTHRMDNFLLLGRAFEGAGMTGPAVDAILKSRIYREPSIVDHVSYEKNRGVRNAMRFGAFQRWWSIDESSILYESNHGGKLTCNVLPMVLEMVDDPRFEHFNHYVVLPNRSYLPPALQDRPDVIVVPRESDLYLRKLATSSYLINNNTFPSYFSRQDGQQYLNTWHGTPIKSMGREIRNGNFDYRNAARNFLQVTHFALPNSHTRDQLLNQYNISNLFQGHVELTGSPRMDTTLNMQHSTREAVRNRLGVEQGQKAVLFAPTWRGELGNVVSDFDTELSVLALIEAEGFCALYRGHPVALGGRAESEEPVVHTVPDDIDTNVLLGCVDAVISDYSSIAFDAAAAGLPVALYAHDEELYAAQRGFSLDIHEIGMPVLTDVGEVSTWLKQLHASGSGNVDDVYFRHEDGGATERVIDFLLEPRPETRCEPSPNNVLLFEGHFIPNGITSAAGELNKVLAETHLNPIVAVEPSAITPFAERSGSFSEATEMVAVIPRIAGSTDNAEQRWLIARQHQGHSMTRRQLDAIHEAYKAEFHRLFGYSQFRAAIGFEGFSLYWSNLFAAATADRKVGYLHADMYGEASSRFPYLWKVFDTYQYFDALACVSADALEQNRKNLTAWTRPGQFLVAENLIDIHRILDEAKAEVEHDFAQFCAAHRSTFVAVGRISIEKGSDRLIDGFLQVAQMNPDVGLVVIGDGPLRMELERKIQLAGFEDRVFFTGLLASPFAHMRHCDNLVLASHHEGQGIVILEGLVLDLRIMSVDIPGPRSILADGAGLLVENSMEGLVRGFLDLINGYEPSDKFDAWGYVEKARKHALNAILGVGGEPVELAYDTSNAEGAQ</sequence>
<dbReference type="GO" id="GO:0005886">
    <property type="term" value="C:plasma membrane"/>
    <property type="evidence" value="ECO:0007669"/>
    <property type="project" value="UniProtKB-SubCell"/>
</dbReference>
<organism evidence="8 9">
    <name type="scientific">Brevibacterium casei CIP 102111</name>
    <dbReference type="NCBI Taxonomy" id="1255625"/>
    <lineage>
        <taxon>Bacteria</taxon>
        <taxon>Bacillati</taxon>
        <taxon>Actinomycetota</taxon>
        <taxon>Actinomycetes</taxon>
        <taxon>Micrococcales</taxon>
        <taxon>Brevibacteriaceae</taxon>
        <taxon>Brevibacterium</taxon>
    </lineage>
</organism>
<keyword evidence="6" id="KW-0472">Membrane</keyword>
<dbReference type="InterPro" id="IPR051612">
    <property type="entry name" value="Teichoic_Acid_Biosynth"/>
</dbReference>
<dbReference type="InterPro" id="IPR001296">
    <property type="entry name" value="Glyco_trans_1"/>
</dbReference>
<gene>
    <name evidence="8" type="ORF">BC102111_02347</name>
</gene>
<dbReference type="Gene3D" id="1.25.40.10">
    <property type="entry name" value="Tetratricopeptide repeat domain"/>
    <property type="match status" value="1"/>
</dbReference>
<dbReference type="SUPFAM" id="SSF53756">
    <property type="entry name" value="UDP-Glycosyltransferase/glycogen phosphorylase"/>
    <property type="match status" value="2"/>
</dbReference>
<evidence type="ECO:0000313" key="8">
    <source>
        <dbReference type="EMBL" id="SMX87722.1"/>
    </source>
</evidence>
<dbReference type="EMBL" id="FXZC01000004">
    <property type="protein sequence ID" value="SMX87722.1"/>
    <property type="molecule type" value="Genomic_DNA"/>
</dbReference>
<keyword evidence="4 8" id="KW-0808">Transferase</keyword>
<comment type="subcellular location">
    <subcellularLocation>
        <location evidence="1">Cell membrane</location>
        <topology evidence="1">Peripheral membrane protein</topology>
    </subcellularLocation>
</comment>
<evidence type="ECO:0000256" key="2">
    <source>
        <dbReference type="ARBA" id="ARBA00010488"/>
    </source>
</evidence>
<dbReference type="Pfam" id="PF00534">
    <property type="entry name" value="Glycos_transf_1"/>
    <property type="match status" value="1"/>
</dbReference>
<dbReference type="InterPro" id="IPR043149">
    <property type="entry name" value="TagF_N"/>
</dbReference>
<dbReference type="SUPFAM" id="SSF48452">
    <property type="entry name" value="TPR-like"/>
    <property type="match status" value="1"/>
</dbReference>
<reference evidence="9" key="1">
    <citation type="submission" date="2017-03" db="EMBL/GenBank/DDBJ databases">
        <authorList>
            <person name="Monnet C."/>
        </authorList>
    </citation>
    <scope>NUCLEOTIDE SEQUENCE [LARGE SCALE GENOMIC DNA]</scope>
    <source>
        <strain evidence="9">CIP 102111</strain>
    </source>
</reference>
<dbReference type="InterPro" id="IPR011990">
    <property type="entry name" value="TPR-like_helical_dom_sf"/>
</dbReference>
<dbReference type="Gene3D" id="3.40.50.12580">
    <property type="match status" value="1"/>
</dbReference>
<keyword evidence="3" id="KW-1003">Cell membrane</keyword>
<dbReference type="InterPro" id="IPR007554">
    <property type="entry name" value="Glycerophosphate_synth"/>
</dbReference>
<dbReference type="GO" id="GO:0047355">
    <property type="term" value="F:CDP-glycerol glycerophosphotransferase activity"/>
    <property type="evidence" value="ECO:0007669"/>
    <property type="project" value="UniProtKB-EC"/>
</dbReference>
<keyword evidence="5" id="KW-0777">Teichoic acid biosynthesis</keyword>
<dbReference type="GO" id="GO:0016757">
    <property type="term" value="F:glycosyltransferase activity"/>
    <property type="evidence" value="ECO:0007669"/>
    <property type="project" value="InterPro"/>
</dbReference>
<dbReference type="CDD" id="cd03811">
    <property type="entry name" value="GT4_GT28_WabH-like"/>
    <property type="match status" value="1"/>
</dbReference>
<evidence type="ECO:0000313" key="9">
    <source>
        <dbReference type="Proteomes" id="UP000234333"/>
    </source>
</evidence>
<name>A0A2H1JKV1_9MICO</name>
<evidence type="ECO:0000256" key="1">
    <source>
        <dbReference type="ARBA" id="ARBA00004202"/>
    </source>
</evidence>
<evidence type="ECO:0000259" key="7">
    <source>
        <dbReference type="Pfam" id="PF00534"/>
    </source>
</evidence>
<evidence type="ECO:0000256" key="3">
    <source>
        <dbReference type="ARBA" id="ARBA00022475"/>
    </source>
</evidence>